<keyword evidence="1" id="KW-0472">Membrane</keyword>
<accession>A0ABZ0HWX8</accession>
<evidence type="ECO:0000313" key="3">
    <source>
        <dbReference type="Proteomes" id="UP001626536"/>
    </source>
</evidence>
<protein>
    <submittedName>
        <fullName evidence="2">Uncharacterized protein</fullName>
    </submittedName>
</protein>
<name>A0ABZ0HWX8_9HYPH</name>
<keyword evidence="3" id="KW-1185">Reference proteome</keyword>
<proteinExistence type="predicted"/>
<reference evidence="2 3" key="1">
    <citation type="submission" date="2023-10" db="EMBL/GenBank/DDBJ databases">
        <title>Novel methanotroph of the genus Methylocapsa from a subarctic wetland.</title>
        <authorList>
            <person name="Belova S.E."/>
            <person name="Oshkin I.Y."/>
            <person name="Miroshnikov K."/>
            <person name="Dedysh S.N."/>
        </authorList>
    </citation>
    <scope>NUCLEOTIDE SEQUENCE [LARGE SCALE GENOMIC DNA]</scope>
    <source>
        <strain evidence="2 3">RX1</strain>
        <plasmid evidence="2 3">pRX1</plasmid>
    </source>
</reference>
<feature type="transmembrane region" description="Helical" evidence="1">
    <location>
        <begin position="14"/>
        <end position="40"/>
    </location>
</feature>
<dbReference type="RefSeq" id="WP_318655208.1">
    <property type="nucleotide sequence ID" value="NZ_CP136863.1"/>
</dbReference>
<feature type="transmembrane region" description="Helical" evidence="1">
    <location>
        <begin position="148"/>
        <end position="172"/>
    </location>
</feature>
<organism evidence="2 3">
    <name type="scientific">Methylocapsa polymorpha</name>
    <dbReference type="NCBI Taxonomy" id="3080828"/>
    <lineage>
        <taxon>Bacteria</taxon>
        <taxon>Pseudomonadati</taxon>
        <taxon>Pseudomonadota</taxon>
        <taxon>Alphaproteobacteria</taxon>
        <taxon>Hyphomicrobiales</taxon>
        <taxon>Beijerinckiaceae</taxon>
        <taxon>Methylocapsa</taxon>
    </lineage>
</organism>
<keyword evidence="1" id="KW-0812">Transmembrane</keyword>
<evidence type="ECO:0000313" key="2">
    <source>
        <dbReference type="EMBL" id="WOJ91782.1"/>
    </source>
</evidence>
<evidence type="ECO:0000256" key="1">
    <source>
        <dbReference type="SAM" id="Phobius"/>
    </source>
</evidence>
<feature type="transmembrane region" description="Helical" evidence="1">
    <location>
        <begin position="52"/>
        <end position="68"/>
    </location>
</feature>
<keyword evidence="1" id="KW-1133">Transmembrane helix</keyword>
<sequence length="177" mass="19000">MQGLVNFAGQIGNAIAILLPTFCYAAALVCFLFAGWGFWMQSHPENPFRGKPWIPFVSLVLSGVFSTFDRTLTMANATAGTNLQVSVTALTSYTPPTIGGVLGAGPGETVVNVVQLFLGFFQSFGAMACFFAFLAWRSVVNGRSNRSATSCGVQFVFGVMLINIATITQWLVTMFQA</sequence>
<dbReference type="EMBL" id="CP136863">
    <property type="protein sequence ID" value="WOJ91782.1"/>
    <property type="molecule type" value="Genomic_DNA"/>
</dbReference>
<dbReference type="Proteomes" id="UP001626536">
    <property type="component" value="Plasmid pRX1"/>
</dbReference>
<feature type="transmembrane region" description="Helical" evidence="1">
    <location>
        <begin position="116"/>
        <end position="136"/>
    </location>
</feature>
<geneLocation type="plasmid" evidence="2 3">
    <name>pRX1</name>
</geneLocation>
<keyword evidence="2" id="KW-0614">Plasmid</keyword>
<gene>
    <name evidence="2" type="ORF">RZS28_18815</name>
</gene>